<dbReference type="Pfam" id="PF22451">
    <property type="entry name" value="NirdL-like_HTH"/>
    <property type="match status" value="1"/>
</dbReference>
<dbReference type="SMART" id="SM00344">
    <property type="entry name" value="HTH_ASNC"/>
    <property type="match status" value="1"/>
</dbReference>
<dbReference type="Gene3D" id="3.30.70.3460">
    <property type="match status" value="1"/>
</dbReference>
<dbReference type="NCBIfam" id="NF040708">
    <property type="entry name" value="Siroheme_Dcarb_AhbA"/>
    <property type="match status" value="1"/>
</dbReference>
<comment type="pathway">
    <text evidence="2">Porphyrin-containing compound metabolism.</text>
</comment>
<reference evidence="8" key="1">
    <citation type="submission" date="2019-05" db="EMBL/GenBank/DDBJ databases">
        <title>Isolation and characterization of methanogens from the cold seep sediment at Four-Way Closure Ridge.</title>
        <authorList>
            <person name="You Y.-T."/>
            <person name="Chen S.-C."/>
            <person name="Zhang W.-L."/>
            <person name="Lai M.-C."/>
        </authorList>
    </citation>
    <scope>NUCLEOTIDE SEQUENCE</scope>
    <source>
        <strain evidence="8">FWC-SCC3</strain>
    </source>
</reference>
<dbReference type="PANTHER" id="PTHR43413:SF1">
    <property type="entry name" value="SIROHEME DECARBOXYLASE NIRL SUBUNIT"/>
    <property type="match status" value="1"/>
</dbReference>
<accession>A0ABT8M1V6</accession>
<feature type="domain" description="Siroheme decarboxylase NirL-like HTH" evidence="7">
    <location>
        <begin position="7"/>
        <end position="53"/>
    </location>
</feature>
<proteinExistence type="inferred from homology"/>
<dbReference type="Pfam" id="PF17805">
    <property type="entry name" value="AsnC_trans_reg2"/>
    <property type="match status" value="1"/>
</dbReference>
<protein>
    <recommendedName>
        <fullName evidence="4">siroheme decarboxylase</fullName>
        <ecNumber evidence="4">4.1.1.111</ecNumber>
    </recommendedName>
</protein>
<evidence type="ECO:0000256" key="1">
    <source>
        <dbReference type="ARBA" id="ARBA00023239"/>
    </source>
</evidence>
<dbReference type="EC" id="4.1.1.111" evidence="4"/>
<evidence type="ECO:0000259" key="7">
    <source>
        <dbReference type="Pfam" id="PF22451"/>
    </source>
</evidence>
<dbReference type="RefSeq" id="WP_301677589.1">
    <property type="nucleotide sequence ID" value="NZ_VCYI01000009.1"/>
</dbReference>
<dbReference type="Gene3D" id="1.10.10.10">
    <property type="entry name" value="Winged helix-like DNA-binding domain superfamily/Winged helix DNA-binding domain"/>
    <property type="match status" value="1"/>
</dbReference>
<evidence type="ECO:0000256" key="3">
    <source>
        <dbReference type="ARBA" id="ARBA00023457"/>
    </source>
</evidence>
<comment type="catalytic activity">
    <reaction evidence="5">
        <text>siroheme + 2 H(+) = 12,18-didecarboxysiroheme + 2 CO2</text>
        <dbReference type="Rhea" id="RHEA:19093"/>
        <dbReference type="ChEBI" id="CHEBI:15378"/>
        <dbReference type="ChEBI" id="CHEBI:16526"/>
        <dbReference type="ChEBI" id="CHEBI:60052"/>
        <dbReference type="ChEBI" id="CHEBI:140497"/>
        <dbReference type="EC" id="4.1.1.111"/>
    </reaction>
</comment>
<dbReference type="InterPro" id="IPR050684">
    <property type="entry name" value="HTH-Siroheme_Decarb"/>
</dbReference>
<evidence type="ECO:0000313" key="8">
    <source>
        <dbReference type="EMBL" id="MDN7013004.1"/>
    </source>
</evidence>
<dbReference type="Proteomes" id="UP001168423">
    <property type="component" value="Unassembled WGS sequence"/>
</dbReference>
<dbReference type="PANTHER" id="PTHR43413">
    <property type="entry name" value="TRANSCRIPTIONAL REGULATOR, ASNC FAMILY"/>
    <property type="match status" value="1"/>
</dbReference>
<name>A0ABT8M1V6_9EURY</name>
<dbReference type="InterPro" id="IPR036388">
    <property type="entry name" value="WH-like_DNA-bd_sf"/>
</dbReference>
<feature type="domain" description="Siroheme decarboxylase AsnC-like ligand binding" evidence="6">
    <location>
        <begin position="64"/>
        <end position="146"/>
    </location>
</feature>
<evidence type="ECO:0000256" key="4">
    <source>
        <dbReference type="ARBA" id="ARBA00023471"/>
    </source>
</evidence>
<sequence length="164" mass="19115">MRLDPLDRVLLQRVQDDFPLEPRPYRVIGEALGMPEQEVLERLADLSRRGVIRHIAPILEPGSLGIRASTLVAMRVPEERMHKVAGIVNEYDGVSHNYRRDGEYNLWFTVAAMGEEELQRILEEIMRRSMIPPRGVLNLPIVRRFKLDVRFRFLAEEDDDGRDR</sequence>
<evidence type="ECO:0000256" key="2">
    <source>
        <dbReference type="ARBA" id="ARBA00023444"/>
    </source>
</evidence>
<dbReference type="InterPro" id="IPR053429">
    <property type="entry name" value="Siroheme_Decarboxylase"/>
</dbReference>
<comment type="similarity">
    <text evidence="3">Belongs to the Ahb/Nir family.</text>
</comment>
<dbReference type="EMBL" id="VCYI01000009">
    <property type="protein sequence ID" value="MDN7013004.1"/>
    <property type="molecule type" value="Genomic_DNA"/>
</dbReference>
<dbReference type="InterPro" id="IPR019888">
    <property type="entry name" value="Tscrpt_reg_AsnC-like"/>
</dbReference>
<organism evidence="8 9">
    <name type="scientific">Methanoculleus methanifontis</name>
    <dbReference type="NCBI Taxonomy" id="2584086"/>
    <lineage>
        <taxon>Archaea</taxon>
        <taxon>Methanobacteriati</taxon>
        <taxon>Methanobacteriota</taxon>
        <taxon>Stenosarchaea group</taxon>
        <taxon>Methanomicrobia</taxon>
        <taxon>Methanomicrobiales</taxon>
        <taxon>Methanomicrobiaceae</taxon>
        <taxon>Methanoculleus</taxon>
    </lineage>
</organism>
<keyword evidence="1" id="KW-0456">Lyase</keyword>
<evidence type="ECO:0000256" key="5">
    <source>
        <dbReference type="ARBA" id="ARBA00048470"/>
    </source>
</evidence>
<dbReference type="InterPro" id="IPR040523">
    <property type="entry name" value="AsnC_trans_reg2"/>
</dbReference>
<dbReference type="InterPro" id="IPR053953">
    <property type="entry name" value="NirdL-like_HTH"/>
</dbReference>
<gene>
    <name evidence="8" type="ORF">FGW20_08115</name>
</gene>
<evidence type="ECO:0000313" key="9">
    <source>
        <dbReference type="Proteomes" id="UP001168423"/>
    </source>
</evidence>
<comment type="caution">
    <text evidence="8">The sequence shown here is derived from an EMBL/GenBank/DDBJ whole genome shotgun (WGS) entry which is preliminary data.</text>
</comment>
<keyword evidence="9" id="KW-1185">Reference proteome</keyword>
<evidence type="ECO:0000259" key="6">
    <source>
        <dbReference type="Pfam" id="PF17805"/>
    </source>
</evidence>